<dbReference type="InterPro" id="IPR001091">
    <property type="entry name" value="RM_Methyltransferase"/>
</dbReference>
<reference evidence="4 5" key="1">
    <citation type="submission" date="2019-02" db="EMBL/GenBank/DDBJ databases">
        <title>Deep-cultivation of Planctomycetes and their phenomic and genomic characterization uncovers novel biology.</title>
        <authorList>
            <person name="Wiegand S."/>
            <person name="Jogler M."/>
            <person name="Boedeker C."/>
            <person name="Pinto D."/>
            <person name="Vollmers J."/>
            <person name="Rivas-Marin E."/>
            <person name="Kohn T."/>
            <person name="Peeters S.H."/>
            <person name="Heuer A."/>
            <person name="Rast P."/>
            <person name="Oberbeckmann S."/>
            <person name="Bunk B."/>
            <person name="Jeske O."/>
            <person name="Meyerdierks A."/>
            <person name="Storesund J.E."/>
            <person name="Kallscheuer N."/>
            <person name="Luecker S."/>
            <person name="Lage O.M."/>
            <person name="Pohl T."/>
            <person name="Merkel B.J."/>
            <person name="Hornburger P."/>
            <person name="Mueller R.-W."/>
            <person name="Bruemmer F."/>
            <person name="Labrenz M."/>
            <person name="Spormann A.M."/>
            <person name="Op den Camp H."/>
            <person name="Overmann J."/>
            <person name="Amann R."/>
            <person name="Jetten M.S.M."/>
            <person name="Mascher T."/>
            <person name="Medema M.H."/>
            <person name="Devos D.P."/>
            <person name="Kaster A.-K."/>
            <person name="Ovreas L."/>
            <person name="Rohde M."/>
            <person name="Galperin M.Y."/>
            <person name="Jogler C."/>
        </authorList>
    </citation>
    <scope>NUCLEOTIDE SEQUENCE [LARGE SCALE GENOMIC DNA]</scope>
    <source>
        <strain evidence="4 5">Mal52</strain>
    </source>
</reference>
<name>A0A517ZQ29_9PLAN</name>
<dbReference type="GO" id="GO:0003677">
    <property type="term" value="F:DNA binding"/>
    <property type="evidence" value="ECO:0007669"/>
    <property type="project" value="InterPro"/>
</dbReference>
<evidence type="ECO:0000259" key="3">
    <source>
        <dbReference type="Pfam" id="PF01555"/>
    </source>
</evidence>
<proteinExistence type="predicted"/>
<dbReference type="InterPro" id="IPR029063">
    <property type="entry name" value="SAM-dependent_MTases_sf"/>
</dbReference>
<dbReference type="GO" id="GO:0008170">
    <property type="term" value="F:N-methyltransferase activity"/>
    <property type="evidence" value="ECO:0007669"/>
    <property type="project" value="InterPro"/>
</dbReference>
<evidence type="ECO:0000256" key="1">
    <source>
        <dbReference type="ARBA" id="ARBA00022603"/>
    </source>
</evidence>
<feature type="domain" description="DNA methylase N-4/N-6" evidence="3">
    <location>
        <begin position="15"/>
        <end position="96"/>
    </location>
</feature>
<dbReference type="RefSeq" id="WP_197534926.1">
    <property type="nucleotide sequence ID" value="NZ_CP036276.1"/>
</dbReference>
<organism evidence="4 5">
    <name type="scientific">Symmachiella dynata</name>
    <dbReference type="NCBI Taxonomy" id="2527995"/>
    <lineage>
        <taxon>Bacteria</taxon>
        <taxon>Pseudomonadati</taxon>
        <taxon>Planctomycetota</taxon>
        <taxon>Planctomycetia</taxon>
        <taxon>Planctomycetales</taxon>
        <taxon>Planctomycetaceae</taxon>
        <taxon>Symmachiella</taxon>
    </lineage>
</organism>
<dbReference type="GO" id="GO:0032259">
    <property type="term" value="P:methylation"/>
    <property type="evidence" value="ECO:0007669"/>
    <property type="project" value="UniProtKB-KW"/>
</dbReference>
<accession>A0A517ZQ29</accession>
<dbReference type="Proteomes" id="UP000319383">
    <property type="component" value="Chromosome"/>
</dbReference>
<evidence type="ECO:0000256" key="2">
    <source>
        <dbReference type="ARBA" id="ARBA00022679"/>
    </source>
</evidence>
<keyword evidence="5" id="KW-1185">Reference proteome</keyword>
<evidence type="ECO:0000313" key="5">
    <source>
        <dbReference type="Proteomes" id="UP000319383"/>
    </source>
</evidence>
<evidence type="ECO:0000313" key="4">
    <source>
        <dbReference type="EMBL" id="QDU44596.1"/>
    </source>
</evidence>
<dbReference type="SUPFAM" id="SSF53335">
    <property type="entry name" value="S-adenosyl-L-methionine-dependent methyltransferases"/>
    <property type="match status" value="1"/>
</dbReference>
<protein>
    <submittedName>
        <fullName evidence="4">Modification methylase DpnIIB</fullName>
        <ecNumber evidence="4">2.1.1.72</ecNumber>
    </submittedName>
</protein>
<dbReference type="PRINTS" id="PR00508">
    <property type="entry name" value="S21N4MTFRASE"/>
</dbReference>
<dbReference type="Gene3D" id="3.40.50.150">
    <property type="entry name" value="Vaccinia Virus protein VP39"/>
    <property type="match status" value="1"/>
</dbReference>
<dbReference type="GO" id="GO:0009007">
    <property type="term" value="F:site-specific DNA-methyltransferase (adenine-specific) activity"/>
    <property type="evidence" value="ECO:0007669"/>
    <property type="project" value="UniProtKB-EC"/>
</dbReference>
<dbReference type="AlphaFoldDB" id="A0A517ZQ29"/>
<dbReference type="EMBL" id="CP036276">
    <property type="protein sequence ID" value="QDU44596.1"/>
    <property type="molecule type" value="Genomic_DNA"/>
</dbReference>
<dbReference type="EC" id="2.1.1.72" evidence="4"/>
<sequence>MLGWVRGSQPEHDGRHEVDSVWNVDWEGKARVVGNKHPTQKPVELFARPMRKHTRAGDVCFEPFSGSGSQILAAEQLGRRCFAIEIAPAFVDVAVERWEQFTGQKAERIPATEEVKA</sequence>
<dbReference type="KEGG" id="sdyn:Mal52_30810"/>
<dbReference type="Pfam" id="PF01555">
    <property type="entry name" value="N6_N4_Mtase"/>
    <property type="match status" value="1"/>
</dbReference>
<keyword evidence="1 4" id="KW-0489">Methyltransferase</keyword>
<dbReference type="InterPro" id="IPR002941">
    <property type="entry name" value="DNA_methylase_N4/N6"/>
</dbReference>
<gene>
    <name evidence="4" type="primary">dpnA_4</name>
    <name evidence="4" type="ORF">Mal52_30810</name>
</gene>
<keyword evidence="2 4" id="KW-0808">Transferase</keyword>